<evidence type="ECO:0000256" key="4">
    <source>
        <dbReference type="ARBA" id="ARBA00022741"/>
    </source>
</evidence>
<dbReference type="EC" id="5.6.2.3" evidence="11 12"/>
<feature type="domain" description="SF4 helicase" evidence="14">
    <location>
        <begin position="172"/>
        <end position="437"/>
    </location>
</feature>
<dbReference type="InterPro" id="IPR003593">
    <property type="entry name" value="AAA+_ATPase"/>
</dbReference>
<dbReference type="InterPro" id="IPR007692">
    <property type="entry name" value="DNA_helicase_DnaB"/>
</dbReference>
<evidence type="ECO:0000256" key="6">
    <source>
        <dbReference type="ARBA" id="ARBA00022806"/>
    </source>
</evidence>
<dbReference type="GO" id="GO:0043139">
    <property type="term" value="F:5'-3' DNA helicase activity"/>
    <property type="evidence" value="ECO:0007669"/>
    <property type="project" value="UniProtKB-EC"/>
</dbReference>
<keyword evidence="5 12" id="KW-0378">Hydrolase</keyword>
<evidence type="ECO:0000256" key="8">
    <source>
        <dbReference type="ARBA" id="ARBA00023125"/>
    </source>
</evidence>
<evidence type="ECO:0000256" key="3">
    <source>
        <dbReference type="ARBA" id="ARBA00022705"/>
    </source>
</evidence>
<dbReference type="SUPFAM" id="SSF48024">
    <property type="entry name" value="N-terminal domain of DnaB helicase"/>
    <property type="match status" value="1"/>
</dbReference>
<gene>
    <name evidence="15" type="primary">dnaB</name>
    <name evidence="15" type="ORF">EJA06_004530</name>
</gene>
<dbReference type="SMART" id="SM00382">
    <property type="entry name" value="AAA"/>
    <property type="match status" value="1"/>
</dbReference>
<comment type="catalytic activity">
    <reaction evidence="10 12">
        <text>ATP + H2O = ADP + phosphate + H(+)</text>
        <dbReference type="Rhea" id="RHEA:13065"/>
        <dbReference type="ChEBI" id="CHEBI:15377"/>
        <dbReference type="ChEBI" id="CHEBI:15378"/>
        <dbReference type="ChEBI" id="CHEBI:30616"/>
        <dbReference type="ChEBI" id="CHEBI:43474"/>
        <dbReference type="ChEBI" id="CHEBI:456216"/>
        <dbReference type="EC" id="5.6.2.3"/>
    </reaction>
</comment>
<reference evidence="15 16" key="1">
    <citation type="submission" date="2019-01" db="EMBL/GenBank/DDBJ databases">
        <title>High-quality draft genome of. Pseudomonas songnenensis str. L103, a full-fledged denitrifier isolated from 100 meters deep aquifer in a heavily nitrogen fertilized agricultural area.</title>
        <authorList>
            <person name="Liu M."/>
            <person name="Liu B."/>
        </authorList>
    </citation>
    <scope>NUCLEOTIDE SEQUENCE [LARGE SCALE GENOMIC DNA]</scope>
    <source>
        <strain evidence="15 16">L103</strain>
    </source>
</reference>
<comment type="caution">
    <text evidence="15">The sequence shown here is derived from an EMBL/GenBank/DDBJ whole genome shotgun (WGS) entry which is preliminary data.</text>
</comment>
<dbReference type="OrthoDB" id="9773982at2"/>
<evidence type="ECO:0000313" key="15">
    <source>
        <dbReference type="EMBL" id="RYJ63225.1"/>
    </source>
</evidence>
<dbReference type="AlphaFoldDB" id="A0A482U9H1"/>
<evidence type="ECO:0000256" key="7">
    <source>
        <dbReference type="ARBA" id="ARBA00022840"/>
    </source>
</evidence>
<dbReference type="CDD" id="cd00984">
    <property type="entry name" value="DnaB_C"/>
    <property type="match status" value="1"/>
</dbReference>
<dbReference type="GO" id="GO:0005829">
    <property type="term" value="C:cytosol"/>
    <property type="evidence" value="ECO:0007669"/>
    <property type="project" value="TreeGrafter"/>
</dbReference>
<feature type="region of interest" description="Disordered" evidence="13">
    <location>
        <begin position="435"/>
        <end position="461"/>
    </location>
</feature>
<evidence type="ECO:0000256" key="9">
    <source>
        <dbReference type="ARBA" id="ARBA00023235"/>
    </source>
</evidence>
<dbReference type="PANTHER" id="PTHR30153:SF2">
    <property type="entry name" value="REPLICATIVE DNA HELICASE"/>
    <property type="match status" value="1"/>
</dbReference>
<keyword evidence="2 12" id="KW-0639">Primosome</keyword>
<dbReference type="SUPFAM" id="SSF52540">
    <property type="entry name" value="P-loop containing nucleoside triphosphate hydrolases"/>
    <property type="match status" value="1"/>
</dbReference>
<evidence type="ECO:0000256" key="11">
    <source>
        <dbReference type="NCBIfam" id="TIGR00665"/>
    </source>
</evidence>
<keyword evidence="6 12" id="KW-0347">Helicase</keyword>
<dbReference type="PROSITE" id="PS51199">
    <property type="entry name" value="SF4_HELICASE"/>
    <property type="match status" value="1"/>
</dbReference>
<name>A0A482U9H1_9PSED</name>
<dbReference type="InterPro" id="IPR016136">
    <property type="entry name" value="DNA_helicase_N/primase_C"/>
</dbReference>
<evidence type="ECO:0000256" key="1">
    <source>
        <dbReference type="ARBA" id="ARBA00008428"/>
    </source>
</evidence>
<evidence type="ECO:0000256" key="2">
    <source>
        <dbReference type="ARBA" id="ARBA00022515"/>
    </source>
</evidence>
<evidence type="ECO:0000256" key="10">
    <source>
        <dbReference type="ARBA" id="ARBA00048954"/>
    </source>
</evidence>
<keyword evidence="8 12" id="KW-0238">DNA-binding</keyword>
<dbReference type="EMBL" id="RWYU02000002">
    <property type="protein sequence ID" value="RYJ63225.1"/>
    <property type="molecule type" value="Genomic_DNA"/>
</dbReference>
<evidence type="ECO:0000259" key="14">
    <source>
        <dbReference type="PROSITE" id="PS51199"/>
    </source>
</evidence>
<dbReference type="InterPro" id="IPR007693">
    <property type="entry name" value="DNA_helicase_DnaB-like_N"/>
</dbReference>
<dbReference type="RefSeq" id="WP_126188795.1">
    <property type="nucleotide sequence ID" value="NZ_RWYU02000002.1"/>
</dbReference>
<dbReference type="GO" id="GO:0016887">
    <property type="term" value="F:ATP hydrolysis activity"/>
    <property type="evidence" value="ECO:0007669"/>
    <property type="project" value="RHEA"/>
</dbReference>
<dbReference type="InterPro" id="IPR027417">
    <property type="entry name" value="P-loop_NTPase"/>
</dbReference>
<dbReference type="Pfam" id="PF00772">
    <property type="entry name" value="DnaB"/>
    <property type="match status" value="1"/>
</dbReference>
<organism evidence="15 16">
    <name type="scientific">Pseudomonas songnenensis</name>
    <dbReference type="NCBI Taxonomy" id="1176259"/>
    <lineage>
        <taxon>Bacteria</taxon>
        <taxon>Pseudomonadati</taxon>
        <taxon>Pseudomonadota</taxon>
        <taxon>Gammaproteobacteria</taxon>
        <taxon>Pseudomonadales</taxon>
        <taxon>Pseudomonadaceae</taxon>
        <taxon>Pseudomonas</taxon>
    </lineage>
</organism>
<dbReference type="Gene3D" id="1.10.860.10">
    <property type="entry name" value="DNAb Helicase, Chain A"/>
    <property type="match status" value="1"/>
</dbReference>
<dbReference type="GO" id="GO:0003677">
    <property type="term" value="F:DNA binding"/>
    <property type="evidence" value="ECO:0007669"/>
    <property type="project" value="UniProtKB-UniRule"/>
</dbReference>
<dbReference type="GO" id="GO:0006269">
    <property type="term" value="P:DNA replication, synthesis of primer"/>
    <property type="evidence" value="ECO:0007669"/>
    <property type="project" value="UniProtKB-UniRule"/>
</dbReference>
<dbReference type="GO" id="GO:0005524">
    <property type="term" value="F:ATP binding"/>
    <property type="evidence" value="ECO:0007669"/>
    <property type="project" value="UniProtKB-UniRule"/>
</dbReference>
<evidence type="ECO:0000313" key="16">
    <source>
        <dbReference type="Proteomes" id="UP000282800"/>
    </source>
</evidence>
<evidence type="ECO:0000256" key="5">
    <source>
        <dbReference type="ARBA" id="ARBA00022801"/>
    </source>
</evidence>
<evidence type="ECO:0000256" key="13">
    <source>
        <dbReference type="SAM" id="MobiDB-lite"/>
    </source>
</evidence>
<dbReference type="InterPro" id="IPR036185">
    <property type="entry name" value="DNA_heli_DnaB-like_N_sf"/>
</dbReference>
<keyword evidence="3 12" id="KW-0235">DNA replication</keyword>
<comment type="similarity">
    <text evidence="1 12">Belongs to the helicase family. DnaB subfamily.</text>
</comment>
<dbReference type="Pfam" id="PF03796">
    <property type="entry name" value="DnaB_C"/>
    <property type="match status" value="1"/>
</dbReference>
<keyword evidence="9" id="KW-0413">Isomerase</keyword>
<evidence type="ECO:0000256" key="12">
    <source>
        <dbReference type="RuleBase" id="RU362085"/>
    </source>
</evidence>
<dbReference type="Gene3D" id="3.40.50.300">
    <property type="entry name" value="P-loop containing nucleotide triphosphate hydrolases"/>
    <property type="match status" value="1"/>
</dbReference>
<sequence length="461" mass="50122">MHDPYSLEAEQGVLGAMMIRPELIDTLADGLTPSDFYFADNEEVFRAILEMHGKGQGVDYMTVAEHIGTLQGGDFALGYTATLHKNTPSVANASTYARIVADRATERALMTCGERIHEIACSDQDVADKVAAAQAEAMAIQSGVGDDEVVMAADILNEQVEVWQERQDRHTRGETLIGLSTGLTDLDEITGGLQPEQLIIVAGRPAMGKTTLAMGFAADAAIRQGKSVLVFSLEMSKGQLIDRMTAAEGKVPLKLIKNGTAAFDYGSQMIAAGALIKRARLAIADRAGLTMNRIRAIARKHKMRRGLDLIVIDYLQLLDGNGGSGNRTEEVSAMSRGAKLLARELKIPVVMLSQLSRKCEERPNKRPIPADLRESGAIEQDADVILFVYRDEVYNENSEYRGVAEIIIGKGRDIETGTVRASFRGEINRFDNLAAGWQEPEDRPAKPSKVASLAGRYGSRT</sequence>
<keyword evidence="4 12" id="KW-0547">Nucleotide-binding</keyword>
<comment type="function">
    <text evidence="12">The main replicative DNA helicase, it participates in initiation and elongation during chromosome replication. Travels ahead of the DNA replisome, separating dsDNA into templates for DNA synthesis. A processive ATP-dependent 5'-3' DNA helicase it has DNA-dependent ATPase activity.</text>
</comment>
<proteinExistence type="inferred from homology"/>
<dbReference type="NCBIfam" id="TIGR00665">
    <property type="entry name" value="DnaB"/>
    <property type="match status" value="1"/>
</dbReference>
<dbReference type="Proteomes" id="UP000282800">
    <property type="component" value="Unassembled WGS sequence"/>
</dbReference>
<keyword evidence="7 12" id="KW-0067">ATP-binding</keyword>
<protein>
    <recommendedName>
        <fullName evidence="11 12">Replicative DNA helicase</fullName>
        <ecNumber evidence="11 12">5.6.2.3</ecNumber>
    </recommendedName>
</protein>
<dbReference type="InterPro" id="IPR007694">
    <property type="entry name" value="DNA_helicase_DnaB-like_C"/>
</dbReference>
<dbReference type="PANTHER" id="PTHR30153">
    <property type="entry name" value="REPLICATIVE DNA HELICASE DNAB"/>
    <property type="match status" value="1"/>
</dbReference>
<accession>A0A482U9H1</accession>
<dbReference type="GO" id="GO:1990077">
    <property type="term" value="C:primosome complex"/>
    <property type="evidence" value="ECO:0007669"/>
    <property type="project" value="UniProtKB-UniRule"/>
</dbReference>